<sequence>MATQIDSNTIVNNVLDSYLEQYLDTIPNTNNILKDIITILTNGDDIVIYSGKIGRWFLTNNNRKGNMKRHVYIDVYPHISLLNDGEWEWYITNKGFIEGDITEINKDKNNNIIYFKIN</sequence>
<reference evidence="1" key="1">
    <citation type="journal article" date="2020" name="Nature">
        <title>Giant virus diversity and host interactions through global metagenomics.</title>
        <authorList>
            <person name="Schulz F."/>
            <person name="Roux S."/>
            <person name="Paez-Espino D."/>
            <person name="Jungbluth S."/>
            <person name="Walsh D.A."/>
            <person name="Denef V.J."/>
            <person name="McMahon K.D."/>
            <person name="Konstantinidis K.T."/>
            <person name="Eloe-Fadrosh E.A."/>
            <person name="Kyrpides N.C."/>
            <person name="Woyke T."/>
        </authorList>
    </citation>
    <scope>NUCLEOTIDE SEQUENCE</scope>
    <source>
        <strain evidence="1">GVMAG-M-3300009161-52</strain>
    </source>
</reference>
<proteinExistence type="predicted"/>
<name>A0A6C0F0L1_9ZZZZ</name>
<protein>
    <submittedName>
        <fullName evidence="1">Uncharacterized protein</fullName>
    </submittedName>
</protein>
<accession>A0A6C0F0L1</accession>
<evidence type="ECO:0000313" key="1">
    <source>
        <dbReference type="EMBL" id="QHT34203.1"/>
    </source>
</evidence>
<organism evidence="1">
    <name type="scientific">viral metagenome</name>
    <dbReference type="NCBI Taxonomy" id="1070528"/>
    <lineage>
        <taxon>unclassified sequences</taxon>
        <taxon>metagenomes</taxon>
        <taxon>organismal metagenomes</taxon>
    </lineage>
</organism>
<dbReference type="AlphaFoldDB" id="A0A6C0F0L1"/>
<dbReference type="EMBL" id="MN738991">
    <property type="protein sequence ID" value="QHT34203.1"/>
    <property type="molecule type" value="Genomic_DNA"/>
</dbReference>